<dbReference type="EMBL" id="CP025189">
    <property type="protein sequence ID" value="AWV23302.1"/>
    <property type="molecule type" value="Genomic_DNA"/>
</dbReference>
<dbReference type="RefSeq" id="WP_397540492.1">
    <property type="nucleotide sequence ID" value="NZ_CP025189.1"/>
</dbReference>
<accession>A0A4Y1MZ58</accession>
<proteinExistence type="predicted"/>
<organism evidence="2">
    <name type="scientific">Roseomonas mucosa</name>
    <dbReference type="NCBI Taxonomy" id="207340"/>
    <lineage>
        <taxon>Bacteria</taxon>
        <taxon>Pseudomonadati</taxon>
        <taxon>Pseudomonadota</taxon>
        <taxon>Alphaproteobacteria</taxon>
        <taxon>Acetobacterales</taxon>
        <taxon>Roseomonadaceae</taxon>
        <taxon>Roseomonas</taxon>
    </lineage>
</organism>
<protein>
    <recommendedName>
        <fullName evidence="3">DUF4160 domain-containing protein</fullName>
    </recommendedName>
</protein>
<evidence type="ECO:0008006" key="3">
    <source>
        <dbReference type="Google" id="ProtNLM"/>
    </source>
</evidence>
<name>A0A4Y1MZ58_9PROT</name>
<sequence>MSGVQFASDERPPGQATYGMANLRGKTTGLPFIVFISQKDGARHDVRVKVSDHPRVWEDQMGCYGVRPFVYLNGPRLSTADEQLLERWVEANRDVLVEYWDGDIEYTEDAIERLVKV</sequence>
<evidence type="ECO:0000256" key="1">
    <source>
        <dbReference type="SAM" id="MobiDB-lite"/>
    </source>
</evidence>
<gene>
    <name evidence="2" type="ORF">RADP37_05375</name>
</gene>
<reference evidence="2" key="1">
    <citation type="submission" date="2017-12" db="EMBL/GenBank/DDBJ databases">
        <authorList>
            <person name="Martens C."/>
            <person name="Dahlstrom E."/>
            <person name="Barbian K."/>
            <person name="Sykora L."/>
            <person name="Ricklefs S."/>
            <person name="Bruno D."/>
            <person name="Anzick I."/>
            <person name="Myles I."/>
            <person name="Datta S.K."/>
        </authorList>
    </citation>
    <scope>NUCLEOTIDE SEQUENCE</scope>
    <source>
        <strain evidence="2">AD2</strain>
    </source>
</reference>
<evidence type="ECO:0000313" key="2">
    <source>
        <dbReference type="EMBL" id="AWV23302.1"/>
    </source>
</evidence>
<dbReference type="AlphaFoldDB" id="A0A4Y1MZ58"/>
<feature type="region of interest" description="Disordered" evidence="1">
    <location>
        <begin position="1"/>
        <end position="20"/>
    </location>
</feature>